<feature type="compositionally biased region" description="Polar residues" evidence="1">
    <location>
        <begin position="475"/>
        <end position="486"/>
    </location>
</feature>
<accession>A0A2J6Q661</accession>
<feature type="compositionally biased region" description="Basic and acidic residues" evidence="1">
    <location>
        <begin position="220"/>
        <end position="234"/>
    </location>
</feature>
<feature type="compositionally biased region" description="Basic residues" evidence="1">
    <location>
        <begin position="164"/>
        <end position="174"/>
    </location>
</feature>
<feature type="compositionally biased region" description="Basic and acidic residues" evidence="1">
    <location>
        <begin position="95"/>
        <end position="110"/>
    </location>
</feature>
<feature type="compositionally biased region" description="Polar residues" evidence="1">
    <location>
        <begin position="362"/>
        <end position="384"/>
    </location>
</feature>
<sequence length="812" mass="90202">MDRPDWDSINHMVHYNLGLMRFENTYGQGKRKRDGEEDASYTEGTSPKRSKYTSESYIPKKTVSSSSNPLAAGWDEALLEKLQPAQGSANQKRPAATDDFKLTRLERDQQPKTAVGSIEPLVSLGPRLKSEEPRLEAWHTDPHQYLTKAADLPLEHDDSEMSRRSPRNTRKRAHSSIIQEAVDLSSDTEQPLPQQAEQDGGEESTGLIEEEATHISSKTFKSDSREEVQGHSDAVDLSNLTKSVSSGDADTLKSNPVAACEELYASIEGDDRDEPEPEPIASKAPVEKKWNYFDHYKTLPATSIREYSKPKPVAPLPSRSSDSRGRSMARLPGGPKPYNNLNGNKKPSPNPHYKIPAIKNGHNASNHSTHNNYNKVGYNVSNQKKTFDLQGEHNQREDPHPRKRQRTEGTPISHNGSLKSPIDLDGSLATYGKQPGTETIKSAQSQAPKRSGYEVEEFGTLEKMMKPGPRRPQNRKNFSSDSQTSGERGGQQFHKNGSFQGTVVRHSELHEAEDENDPISDIEILDADPCHKTTPQVVIGLGSYKGSAFRGPPRQQMNGGRSRNELAGDARPLEVSPHFPPPAPNKQQRQNPSTSRPSDDTAASKALLREGNPGSKNSSCAIDPDESVDELNRDDIHQQTAEALLTSQRTAKTATSKPKRSHSVALDVSSDDDLANDKANILKTEFTSTKRVKVKAATKEEVYTATLVFSETDPWLVDHYNGPWSLIHNPESKAVTLRDQDNVSKWTLPTNKLEKIEYKSNYEILVLHKARDHLTGSGTHIYLKLLDGDQSDDLRESLKKTQPTISLLEKLE</sequence>
<evidence type="ECO:0000313" key="2">
    <source>
        <dbReference type="EMBL" id="PMD21733.1"/>
    </source>
</evidence>
<feature type="region of interest" description="Disordered" evidence="1">
    <location>
        <begin position="148"/>
        <end position="287"/>
    </location>
</feature>
<reference evidence="2 3" key="1">
    <citation type="submission" date="2016-05" db="EMBL/GenBank/DDBJ databases">
        <title>A degradative enzymes factory behind the ericoid mycorrhizal symbiosis.</title>
        <authorList>
            <consortium name="DOE Joint Genome Institute"/>
            <person name="Martino E."/>
            <person name="Morin E."/>
            <person name="Grelet G."/>
            <person name="Kuo A."/>
            <person name="Kohler A."/>
            <person name="Daghino S."/>
            <person name="Barry K."/>
            <person name="Choi C."/>
            <person name="Cichocki N."/>
            <person name="Clum A."/>
            <person name="Copeland A."/>
            <person name="Hainaut M."/>
            <person name="Haridas S."/>
            <person name="Labutti K."/>
            <person name="Lindquist E."/>
            <person name="Lipzen A."/>
            <person name="Khouja H.-R."/>
            <person name="Murat C."/>
            <person name="Ohm R."/>
            <person name="Olson A."/>
            <person name="Spatafora J."/>
            <person name="Veneault-Fourrey C."/>
            <person name="Henrissat B."/>
            <person name="Grigoriev I."/>
            <person name="Martin F."/>
            <person name="Perotto S."/>
        </authorList>
    </citation>
    <scope>NUCLEOTIDE SEQUENCE [LARGE SCALE GENOMIC DNA]</scope>
    <source>
        <strain evidence="2 3">UAMH 7357</strain>
    </source>
</reference>
<dbReference type="Proteomes" id="UP000235672">
    <property type="component" value="Unassembled WGS sequence"/>
</dbReference>
<feature type="compositionally biased region" description="Polar residues" evidence="1">
    <location>
        <begin position="238"/>
        <end position="254"/>
    </location>
</feature>
<feature type="region of interest" description="Disordered" evidence="1">
    <location>
        <begin position="27"/>
        <end position="126"/>
    </location>
</feature>
<feature type="compositionally biased region" description="Basic and acidic residues" evidence="1">
    <location>
        <begin position="562"/>
        <end position="572"/>
    </location>
</feature>
<dbReference type="OrthoDB" id="3559340at2759"/>
<feature type="compositionally biased region" description="Basic and acidic residues" evidence="1">
    <location>
        <begin position="153"/>
        <end position="163"/>
    </location>
</feature>
<dbReference type="EMBL" id="KZ613480">
    <property type="protein sequence ID" value="PMD21733.1"/>
    <property type="molecule type" value="Genomic_DNA"/>
</dbReference>
<evidence type="ECO:0000313" key="3">
    <source>
        <dbReference type="Proteomes" id="UP000235672"/>
    </source>
</evidence>
<feature type="compositionally biased region" description="Acidic residues" evidence="1">
    <location>
        <begin position="511"/>
        <end position="526"/>
    </location>
</feature>
<feature type="region of interest" description="Disordered" evidence="1">
    <location>
        <begin position="646"/>
        <end position="665"/>
    </location>
</feature>
<feature type="region of interest" description="Disordered" evidence="1">
    <location>
        <begin position="543"/>
        <end position="603"/>
    </location>
</feature>
<gene>
    <name evidence="2" type="ORF">NA56DRAFT_122303</name>
</gene>
<name>A0A2J6Q661_9HELO</name>
<feature type="compositionally biased region" description="Basic and acidic residues" evidence="1">
    <location>
        <begin position="385"/>
        <end position="400"/>
    </location>
</feature>
<evidence type="ECO:0000256" key="1">
    <source>
        <dbReference type="SAM" id="MobiDB-lite"/>
    </source>
</evidence>
<organism evidence="2 3">
    <name type="scientific">Hyaloscypha hepaticicola</name>
    <dbReference type="NCBI Taxonomy" id="2082293"/>
    <lineage>
        <taxon>Eukaryota</taxon>
        <taxon>Fungi</taxon>
        <taxon>Dikarya</taxon>
        <taxon>Ascomycota</taxon>
        <taxon>Pezizomycotina</taxon>
        <taxon>Leotiomycetes</taxon>
        <taxon>Helotiales</taxon>
        <taxon>Hyaloscyphaceae</taxon>
        <taxon>Hyaloscypha</taxon>
    </lineage>
</organism>
<feature type="compositionally biased region" description="Polar residues" evidence="1">
    <location>
        <begin position="408"/>
        <end position="418"/>
    </location>
</feature>
<feature type="compositionally biased region" description="Polar residues" evidence="1">
    <location>
        <begin position="436"/>
        <end position="448"/>
    </location>
</feature>
<keyword evidence="3" id="KW-1185">Reference proteome</keyword>
<feature type="compositionally biased region" description="Acidic residues" evidence="1">
    <location>
        <begin position="268"/>
        <end position="277"/>
    </location>
</feature>
<dbReference type="AlphaFoldDB" id="A0A2J6Q661"/>
<dbReference type="STRING" id="1745343.A0A2J6Q661"/>
<feature type="compositionally biased region" description="Polar residues" evidence="1">
    <location>
        <begin position="185"/>
        <end position="197"/>
    </location>
</feature>
<feature type="compositionally biased region" description="Polar residues" evidence="1">
    <location>
        <begin position="585"/>
        <end position="596"/>
    </location>
</feature>
<protein>
    <submittedName>
        <fullName evidence="2">Uncharacterized protein</fullName>
    </submittedName>
</protein>
<feature type="compositionally biased region" description="Polar residues" evidence="1">
    <location>
        <begin position="646"/>
        <end position="656"/>
    </location>
</feature>
<feature type="region of interest" description="Disordered" evidence="1">
    <location>
        <begin position="301"/>
        <end position="528"/>
    </location>
</feature>
<proteinExistence type="predicted"/>